<sequence length="342" mass="35999">MPAPPPARPRAGRLLLALGLVLLSPLYAESLSGYDVSTGDPLALLGGLLILGPLYGCPALLIRELARRYDVRWPGILALATAAGLLQAGVIDQSLFSMSYRDIDYWDDMLLPTLIEPLGFAPYLAISFVVGHVVWSFGAPIALTEALAGHRAKTPWLRWPGLLVATMLYLAAAALILGSHLKTEDDHASAAQIGVTLLVVALLVAGAFTLGRRPVPTRHERALPPPYAIGLLSLVGALTFDFLPSTWAGVTGGAALLAAGAGLLAYVSRSTHWDGRYLVAVAGGAVVARALVAFLATPLGDVPPLPKYAHNTVFLLGSLALITWAYRRSRAGRTGRLGAEVA</sequence>
<organism evidence="2 3">
    <name type="scientific">Micromonospora polyrhachis</name>
    <dbReference type="NCBI Taxonomy" id="1282883"/>
    <lineage>
        <taxon>Bacteria</taxon>
        <taxon>Bacillati</taxon>
        <taxon>Actinomycetota</taxon>
        <taxon>Actinomycetes</taxon>
        <taxon>Micromonosporales</taxon>
        <taxon>Micromonosporaceae</taxon>
        <taxon>Micromonospora</taxon>
    </lineage>
</organism>
<evidence type="ECO:0000313" key="3">
    <source>
        <dbReference type="Proteomes" id="UP000578819"/>
    </source>
</evidence>
<dbReference type="AlphaFoldDB" id="A0A7W7SP96"/>
<protein>
    <submittedName>
        <fullName evidence="2">Cbb3-type cytochrome oxidase subunit 3</fullName>
    </submittedName>
</protein>
<comment type="caution">
    <text evidence="2">The sequence shown here is derived from an EMBL/GenBank/DDBJ whole genome shotgun (WGS) entry which is preliminary data.</text>
</comment>
<feature type="transmembrane region" description="Helical" evidence="1">
    <location>
        <begin position="120"/>
        <end position="144"/>
    </location>
</feature>
<feature type="transmembrane region" description="Helical" evidence="1">
    <location>
        <begin position="44"/>
        <end position="62"/>
    </location>
</feature>
<feature type="transmembrane region" description="Helical" evidence="1">
    <location>
        <begin position="222"/>
        <end position="240"/>
    </location>
</feature>
<keyword evidence="1" id="KW-0472">Membrane</keyword>
<dbReference type="EMBL" id="JACHJW010000001">
    <property type="protein sequence ID" value="MBB4958454.1"/>
    <property type="molecule type" value="Genomic_DNA"/>
</dbReference>
<feature type="transmembrane region" description="Helical" evidence="1">
    <location>
        <begin position="156"/>
        <end position="177"/>
    </location>
</feature>
<gene>
    <name evidence="2" type="ORF">FHR38_002187</name>
</gene>
<feature type="transmembrane region" description="Helical" evidence="1">
    <location>
        <begin position="308"/>
        <end position="326"/>
    </location>
</feature>
<accession>A0A7W7SP96</accession>
<name>A0A7W7SP96_9ACTN</name>
<dbReference type="RefSeq" id="WP_184534542.1">
    <property type="nucleotide sequence ID" value="NZ_JACHJW010000001.1"/>
</dbReference>
<evidence type="ECO:0000256" key="1">
    <source>
        <dbReference type="SAM" id="Phobius"/>
    </source>
</evidence>
<keyword evidence="1" id="KW-1133">Transmembrane helix</keyword>
<feature type="transmembrane region" description="Helical" evidence="1">
    <location>
        <begin position="277"/>
        <end position="296"/>
    </location>
</feature>
<dbReference type="Proteomes" id="UP000578819">
    <property type="component" value="Unassembled WGS sequence"/>
</dbReference>
<feature type="transmembrane region" description="Helical" evidence="1">
    <location>
        <begin position="74"/>
        <end position="100"/>
    </location>
</feature>
<feature type="transmembrane region" description="Helical" evidence="1">
    <location>
        <begin position="246"/>
        <end position="265"/>
    </location>
</feature>
<evidence type="ECO:0000313" key="2">
    <source>
        <dbReference type="EMBL" id="MBB4958454.1"/>
    </source>
</evidence>
<reference evidence="2 3" key="1">
    <citation type="submission" date="2020-08" db="EMBL/GenBank/DDBJ databases">
        <title>Sequencing the genomes of 1000 actinobacteria strains.</title>
        <authorList>
            <person name="Klenk H.-P."/>
        </authorList>
    </citation>
    <scope>NUCLEOTIDE SEQUENCE [LARGE SCALE GENOMIC DNA]</scope>
    <source>
        <strain evidence="2 3">DSM 45886</strain>
    </source>
</reference>
<feature type="transmembrane region" description="Helical" evidence="1">
    <location>
        <begin position="189"/>
        <end position="210"/>
    </location>
</feature>
<keyword evidence="1" id="KW-0812">Transmembrane</keyword>
<proteinExistence type="predicted"/>
<keyword evidence="3" id="KW-1185">Reference proteome</keyword>